<dbReference type="RefSeq" id="WP_133218377.1">
    <property type="nucleotide sequence ID" value="NZ_NRSG01000005.1"/>
</dbReference>
<sequence length="460" mass="48483">MTDWVPSLEGGSKARYIAIAEAIQSDVSDGRLAPAQRLPAQRHLARLLGLDFTTVARGYAEAQRRGLIESRVGEGTFVAGAPVASAGSGGRVEAGDFSMNMPPEPADAALWKRLGSGLDPIAHDLARALRYQRVGGTESERQAAIEWLARRGVQTGLDRVFVVPGAHAALFSAMTVLSGAERGQVLTEALTYPGVKGIAEQLGVELIGLPADAQGLLPDALDKACRRRQPKILYLNPTLSNPTTHTIPLERRQEIAAVARMHGVAILEDDPYGMLSADVPPAFASVAPDLTWHVATLSKCLGAGLRIAYVVVPDARSGWNFTAAVRTANVMVSPITATLATRWIKDGTADALLSAIRAESRERQVLVAALLPGELVTTDPAAFHLWLTMPSRWSRSAFVAHMASSGLGVVASDVFGTGGALPEAVRVGLGGPAPRSVVRTALEFAAHALAESPARASGFL</sequence>
<dbReference type="InterPro" id="IPR015424">
    <property type="entry name" value="PyrdxlP-dep_Trfase"/>
</dbReference>
<protein>
    <submittedName>
        <fullName evidence="7">GntR family transcriptional regulator</fullName>
    </submittedName>
</protein>
<evidence type="ECO:0000256" key="3">
    <source>
        <dbReference type="ARBA" id="ARBA00023015"/>
    </source>
</evidence>
<reference evidence="7 8" key="1">
    <citation type="journal article" date="2020" name="Microorganisms">
        <title>Osmotic Adaptation and Compatible Solute Biosynthesis of Phototrophic Bacteria as Revealed from Genome Analyses.</title>
        <authorList>
            <person name="Imhoff J.F."/>
            <person name="Rahn T."/>
            <person name="Kunzel S."/>
            <person name="Keller A."/>
            <person name="Neulinger S.C."/>
        </authorList>
    </citation>
    <scope>NUCLEOTIDE SEQUENCE [LARGE SCALE GENOMIC DNA]</scope>
    <source>
        <strain evidence="7 8">DSM 15382</strain>
    </source>
</reference>
<accession>A0ABS1CSB2</accession>
<dbReference type="CDD" id="cd07377">
    <property type="entry name" value="WHTH_GntR"/>
    <property type="match status" value="1"/>
</dbReference>
<dbReference type="InterPro" id="IPR036388">
    <property type="entry name" value="WH-like_DNA-bd_sf"/>
</dbReference>
<dbReference type="PANTHER" id="PTHR46577">
    <property type="entry name" value="HTH-TYPE TRANSCRIPTIONAL REGULATORY PROTEIN GABR"/>
    <property type="match status" value="1"/>
</dbReference>
<comment type="caution">
    <text evidence="7">The sequence shown here is derived from an EMBL/GenBank/DDBJ whole genome shotgun (WGS) entry which is preliminary data.</text>
</comment>
<dbReference type="Gene3D" id="3.40.640.10">
    <property type="entry name" value="Type I PLP-dependent aspartate aminotransferase-like (Major domain)"/>
    <property type="match status" value="1"/>
</dbReference>
<dbReference type="Pfam" id="PF00392">
    <property type="entry name" value="GntR"/>
    <property type="match status" value="1"/>
</dbReference>
<keyword evidence="8" id="KW-1185">Reference proteome</keyword>
<feature type="domain" description="HTH gntR-type" evidence="6">
    <location>
        <begin position="13"/>
        <end position="81"/>
    </location>
</feature>
<organism evidence="7 8">
    <name type="scientific">Paracraurococcus ruber</name>
    <dbReference type="NCBI Taxonomy" id="77675"/>
    <lineage>
        <taxon>Bacteria</taxon>
        <taxon>Pseudomonadati</taxon>
        <taxon>Pseudomonadota</taxon>
        <taxon>Alphaproteobacteria</taxon>
        <taxon>Acetobacterales</taxon>
        <taxon>Roseomonadaceae</taxon>
        <taxon>Paracraurococcus</taxon>
    </lineage>
</organism>
<dbReference type="Pfam" id="PF00155">
    <property type="entry name" value="Aminotran_1_2"/>
    <property type="match status" value="1"/>
</dbReference>
<dbReference type="InterPro" id="IPR051446">
    <property type="entry name" value="HTH_trans_reg/aminotransferase"/>
</dbReference>
<dbReference type="InterPro" id="IPR036390">
    <property type="entry name" value="WH_DNA-bd_sf"/>
</dbReference>
<dbReference type="SUPFAM" id="SSF53383">
    <property type="entry name" value="PLP-dependent transferases"/>
    <property type="match status" value="1"/>
</dbReference>
<evidence type="ECO:0000256" key="5">
    <source>
        <dbReference type="ARBA" id="ARBA00023163"/>
    </source>
</evidence>
<dbReference type="PROSITE" id="PS50949">
    <property type="entry name" value="HTH_GNTR"/>
    <property type="match status" value="1"/>
</dbReference>
<keyword evidence="3" id="KW-0805">Transcription regulation</keyword>
<keyword evidence="5" id="KW-0804">Transcription</keyword>
<evidence type="ECO:0000313" key="8">
    <source>
        <dbReference type="Proteomes" id="UP000697995"/>
    </source>
</evidence>
<dbReference type="InterPro" id="IPR004839">
    <property type="entry name" value="Aminotransferase_I/II_large"/>
</dbReference>
<dbReference type="CDD" id="cd00609">
    <property type="entry name" value="AAT_like"/>
    <property type="match status" value="1"/>
</dbReference>
<keyword evidence="2" id="KW-0663">Pyridoxal phosphate</keyword>
<dbReference type="SMART" id="SM00345">
    <property type="entry name" value="HTH_GNTR"/>
    <property type="match status" value="1"/>
</dbReference>
<keyword evidence="4" id="KW-0238">DNA-binding</keyword>
<evidence type="ECO:0000259" key="6">
    <source>
        <dbReference type="PROSITE" id="PS50949"/>
    </source>
</evidence>
<evidence type="ECO:0000256" key="2">
    <source>
        <dbReference type="ARBA" id="ARBA00022898"/>
    </source>
</evidence>
<evidence type="ECO:0000313" key="7">
    <source>
        <dbReference type="EMBL" id="MBK1656882.1"/>
    </source>
</evidence>
<dbReference type="EMBL" id="NRSG01000005">
    <property type="protein sequence ID" value="MBK1656882.1"/>
    <property type="molecule type" value="Genomic_DNA"/>
</dbReference>
<evidence type="ECO:0000256" key="4">
    <source>
        <dbReference type="ARBA" id="ARBA00023125"/>
    </source>
</evidence>
<dbReference type="InterPro" id="IPR015421">
    <property type="entry name" value="PyrdxlP-dep_Trfase_major"/>
</dbReference>
<gene>
    <name evidence="7" type="ORF">CKO45_01410</name>
</gene>
<comment type="similarity">
    <text evidence="1">In the C-terminal section; belongs to the class-I pyridoxal-phosphate-dependent aminotransferase family.</text>
</comment>
<dbReference type="Gene3D" id="1.10.10.10">
    <property type="entry name" value="Winged helix-like DNA-binding domain superfamily/Winged helix DNA-binding domain"/>
    <property type="match status" value="1"/>
</dbReference>
<dbReference type="PANTHER" id="PTHR46577:SF1">
    <property type="entry name" value="HTH-TYPE TRANSCRIPTIONAL REGULATORY PROTEIN GABR"/>
    <property type="match status" value="1"/>
</dbReference>
<name>A0ABS1CSB2_9PROT</name>
<dbReference type="InterPro" id="IPR000524">
    <property type="entry name" value="Tscrpt_reg_HTH_GntR"/>
</dbReference>
<proteinExistence type="inferred from homology"/>
<evidence type="ECO:0000256" key="1">
    <source>
        <dbReference type="ARBA" id="ARBA00005384"/>
    </source>
</evidence>
<dbReference type="SUPFAM" id="SSF46785">
    <property type="entry name" value="Winged helix' DNA-binding domain"/>
    <property type="match status" value="1"/>
</dbReference>
<dbReference type="Proteomes" id="UP000697995">
    <property type="component" value="Unassembled WGS sequence"/>
</dbReference>